<dbReference type="EMBL" id="JWZX01001519">
    <property type="protein sequence ID" value="KOO33443.1"/>
    <property type="molecule type" value="Genomic_DNA"/>
</dbReference>
<reference evidence="3" key="1">
    <citation type="journal article" date="2015" name="PLoS Genet.">
        <title>Genome Sequence and Transcriptome Analyses of Chrysochromulina tobin: Metabolic Tools for Enhanced Algal Fitness in the Prominent Order Prymnesiales (Haptophyceae).</title>
        <authorList>
            <person name="Hovde B.T."/>
            <person name="Deodato C.R."/>
            <person name="Hunsperger H.M."/>
            <person name="Ryken S.A."/>
            <person name="Yost W."/>
            <person name="Jha R.K."/>
            <person name="Patterson J."/>
            <person name="Monnat R.J. Jr."/>
            <person name="Barlow S.B."/>
            <person name="Starkenburg S.R."/>
            <person name="Cattolico R.A."/>
        </authorList>
    </citation>
    <scope>NUCLEOTIDE SEQUENCE</scope>
    <source>
        <strain evidence="3">CCMP291</strain>
    </source>
</reference>
<sequence>MQVLTTAPALPHRCVIHLAPSFSFHNRTAASLHLGVLRRAPETALPTPPAERRLLAPSKAPGTASLLSLERAADRAAREMIEQRAEGFSWPFSFSSSASAPPVDTDASGYYYTRVAAGAKLAIPLPLLRDAHAWSVYVRLEPGPRRLGHPLPNLAGSYQQHESDASSWALVGGLHELMRMHPSAVPSAACTQLVRSRLPNRGGAETGVRHMQLALHSCTQRHAAYVPGSRAAAWTAYERQSAPSRAERQGAPAASSSSSSIHSHAATKA</sequence>
<feature type="region of interest" description="Disordered" evidence="1">
    <location>
        <begin position="237"/>
        <end position="269"/>
    </location>
</feature>
<name>A0A0M0K511_9EUKA</name>
<keyword evidence="3" id="KW-1185">Reference proteome</keyword>
<feature type="compositionally biased region" description="Low complexity" evidence="1">
    <location>
        <begin position="251"/>
        <end position="269"/>
    </location>
</feature>
<accession>A0A0M0K511</accession>
<organism evidence="2 3">
    <name type="scientific">Chrysochromulina tobinii</name>
    <dbReference type="NCBI Taxonomy" id="1460289"/>
    <lineage>
        <taxon>Eukaryota</taxon>
        <taxon>Haptista</taxon>
        <taxon>Haptophyta</taxon>
        <taxon>Prymnesiophyceae</taxon>
        <taxon>Prymnesiales</taxon>
        <taxon>Chrysochromulinaceae</taxon>
        <taxon>Chrysochromulina</taxon>
    </lineage>
</organism>
<gene>
    <name evidence="2" type="ORF">Ctob_012163</name>
</gene>
<evidence type="ECO:0000313" key="2">
    <source>
        <dbReference type="EMBL" id="KOO33443.1"/>
    </source>
</evidence>
<evidence type="ECO:0000313" key="3">
    <source>
        <dbReference type="Proteomes" id="UP000037460"/>
    </source>
</evidence>
<proteinExistence type="predicted"/>
<evidence type="ECO:0000256" key="1">
    <source>
        <dbReference type="SAM" id="MobiDB-lite"/>
    </source>
</evidence>
<protein>
    <submittedName>
        <fullName evidence="2">Uncharacterized protein</fullName>
    </submittedName>
</protein>
<feature type="non-terminal residue" evidence="2">
    <location>
        <position position="269"/>
    </location>
</feature>
<dbReference type="AlphaFoldDB" id="A0A0M0K511"/>
<comment type="caution">
    <text evidence="2">The sequence shown here is derived from an EMBL/GenBank/DDBJ whole genome shotgun (WGS) entry which is preliminary data.</text>
</comment>
<dbReference type="Proteomes" id="UP000037460">
    <property type="component" value="Unassembled WGS sequence"/>
</dbReference>